<accession>A0A238D4R3</accession>
<dbReference type="SUPFAM" id="SSF64438">
    <property type="entry name" value="CNF1/YfiH-like putative cysteine hydrolases"/>
    <property type="match status" value="1"/>
</dbReference>
<evidence type="ECO:0000256" key="9">
    <source>
        <dbReference type="ARBA" id="ARBA00049893"/>
    </source>
</evidence>
<dbReference type="Proteomes" id="UP000214566">
    <property type="component" value="Unassembled WGS sequence"/>
</dbReference>
<keyword evidence="6" id="KW-0862">Zinc</keyword>
<evidence type="ECO:0000256" key="10">
    <source>
        <dbReference type="RuleBase" id="RU361274"/>
    </source>
</evidence>
<proteinExistence type="inferred from homology"/>
<evidence type="ECO:0000256" key="7">
    <source>
        <dbReference type="ARBA" id="ARBA00047989"/>
    </source>
</evidence>
<dbReference type="PANTHER" id="PTHR30616">
    <property type="entry name" value="UNCHARACTERIZED PROTEIN YFIH"/>
    <property type="match status" value="1"/>
</dbReference>
<dbReference type="GO" id="GO:0017061">
    <property type="term" value="F:S-methyl-5-thioadenosine phosphorylase activity"/>
    <property type="evidence" value="ECO:0007669"/>
    <property type="project" value="UniProtKB-EC"/>
</dbReference>
<comment type="similarity">
    <text evidence="2 10">Belongs to the purine nucleoside phosphorylase YfiH/LACC1 family.</text>
</comment>
<comment type="catalytic activity">
    <reaction evidence="9">
        <text>S-methyl-5'-thioadenosine + phosphate = 5-(methylsulfanyl)-alpha-D-ribose 1-phosphate + adenine</text>
        <dbReference type="Rhea" id="RHEA:11852"/>
        <dbReference type="ChEBI" id="CHEBI:16708"/>
        <dbReference type="ChEBI" id="CHEBI:17509"/>
        <dbReference type="ChEBI" id="CHEBI:43474"/>
        <dbReference type="ChEBI" id="CHEBI:58533"/>
        <dbReference type="EC" id="2.4.2.28"/>
    </reaction>
    <physiologicalReaction direction="left-to-right" evidence="9">
        <dbReference type="Rhea" id="RHEA:11853"/>
    </physiologicalReaction>
</comment>
<sequence>MMQPWPDDWITAHWPGNPQVLGVFTSRQGGASAGPYGSGRAGAGGMNLGGHVGDDPHAVAANRARLAEWLGGVRIVYLDQVHGASVADLDAWDGSATLRADAAVSSTPDLAACVIVADCLPVLFAAPEGRAVAAAHAGWRGLAGGVLENTLLALCRKAECEPNAVQAWLGPAIGPLAFEVGGEVRTAFVDRQAEAATAFRAAAGAGKWLADLFALARLRLGAAGMRPEHIQGGNVCTVSNPDRYYAFRRDRVTGRQAGLVWIVADARRENGVDTLGALSKNEPGP</sequence>
<evidence type="ECO:0000256" key="1">
    <source>
        <dbReference type="ARBA" id="ARBA00000553"/>
    </source>
</evidence>
<keyword evidence="5" id="KW-0378">Hydrolase</keyword>
<organism evidence="11 12">
    <name type="scientific">Thiomonas delicata</name>
    <name type="common">Thiomonas cuprina</name>
    <dbReference type="NCBI Taxonomy" id="364030"/>
    <lineage>
        <taxon>Bacteria</taxon>
        <taxon>Pseudomonadati</taxon>
        <taxon>Pseudomonadota</taxon>
        <taxon>Betaproteobacteria</taxon>
        <taxon>Burkholderiales</taxon>
        <taxon>Thiomonas</taxon>
    </lineage>
</organism>
<evidence type="ECO:0000313" key="11">
    <source>
        <dbReference type="EMBL" id="SBP88211.1"/>
    </source>
</evidence>
<comment type="catalytic activity">
    <reaction evidence="7">
        <text>adenosine + H2O + H(+) = inosine + NH4(+)</text>
        <dbReference type="Rhea" id="RHEA:24408"/>
        <dbReference type="ChEBI" id="CHEBI:15377"/>
        <dbReference type="ChEBI" id="CHEBI:15378"/>
        <dbReference type="ChEBI" id="CHEBI:16335"/>
        <dbReference type="ChEBI" id="CHEBI:17596"/>
        <dbReference type="ChEBI" id="CHEBI:28938"/>
        <dbReference type="EC" id="3.5.4.4"/>
    </reaction>
    <physiologicalReaction direction="left-to-right" evidence="7">
        <dbReference type="Rhea" id="RHEA:24409"/>
    </physiologicalReaction>
</comment>
<evidence type="ECO:0000256" key="2">
    <source>
        <dbReference type="ARBA" id="ARBA00007353"/>
    </source>
</evidence>
<gene>
    <name evidence="11" type="primary">yfiH</name>
    <name evidence="11" type="ORF">THIARS_60924</name>
</gene>
<evidence type="ECO:0000256" key="6">
    <source>
        <dbReference type="ARBA" id="ARBA00022833"/>
    </source>
</evidence>
<name>A0A238D4R3_THIDL</name>
<keyword evidence="12" id="KW-1185">Reference proteome</keyword>
<dbReference type="AlphaFoldDB" id="A0A238D4R3"/>
<dbReference type="OrthoDB" id="4279at2"/>
<dbReference type="Gene3D" id="3.60.140.10">
    <property type="entry name" value="CNF1/YfiH-like putative cysteine hydrolases"/>
    <property type="match status" value="1"/>
</dbReference>
<dbReference type="Pfam" id="PF02578">
    <property type="entry name" value="Cu-oxidase_4"/>
    <property type="match status" value="1"/>
</dbReference>
<evidence type="ECO:0000256" key="4">
    <source>
        <dbReference type="ARBA" id="ARBA00022723"/>
    </source>
</evidence>
<evidence type="ECO:0000256" key="8">
    <source>
        <dbReference type="ARBA" id="ARBA00048968"/>
    </source>
</evidence>
<keyword evidence="3" id="KW-0808">Transferase</keyword>
<comment type="catalytic activity">
    <reaction evidence="1">
        <text>inosine + phosphate = alpha-D-ribose 1-phosphate + hypoxanthine</text>
        <dbReference type="Rhea" id="RHEA:27646"/>
        <dbReference type="ChEBI" id="CHEBI:17368"/>
        <dbReference type="ChEBI" id="CHEBI:17596"/>
        <dbReference type="ChEBI" id="CHEBI:43474"/>
        <dbReference type="ChEBI" id="CHEBI:57720"/>
        <dbReference type="EC" id="2.4.2.1"/>
    </reaction>
    <physiologicalReaction direction="left-to-right" evidence="1">
        <dbReference type="Rhea" id="RHEA:27647"/>
    </physiologicalReaction>
</comment>
<evidence type="ECO:0000256" key="5">
    <source>
        <dbReference type="ARBA" id="ARBA00022801"/>
    </source>
</evidence>
<protein>
    <recommendedName>
        <fullName evidence="10">Purine nucleoside phosphorylase</fullName>
    </recommendedName>
</protein>
<dbReference type="InterPro" id="IPR003730">
    <property type="entry name" value="Cu_polyphenol_OxRdtase"/>
</dbReference>
<dbReference type="EMBL" id="FLMQ01000055">
    <property type="protein sequence ID" value="SBP88211.1"/>
    <property type="molecule type" value="Genomic_DNA"/>
</dbReference>
<dbReference type="GO" id="GO:0016787">
    <property type="term" value="F:hydrolase activity"/>
    <property type="evidence" value="ECO:0007669"/>
    <property type="project" value="UniProtKB-KW"/>
</dbReference>
<dbReference type="PANTHER" id="PTHR30616:SF2">
    <property type="entry name" value="PURINE NUCLEOSIDE PHOSPHORYLASE LACC1"/>
    <property type="match status" value="1"/>
</dbReference>
<dbReference type="InterPro" id="IPR038371">
    <property type="entry name" value="Cu_polyphenol_OxRdtase_sf"/>
</dbReference>
<evidence type="ECO:0000256" key="3">
    <source>
        <dbReference type="ARBA" id="ARBA00022679"/>
    </source>
</evidence>
<evidence type="ECO:0000313" key="12">
    <source>
        <dbReference type="Proteomes" id="UP000214566"/>
    </source>
</evidence>
<dbReference type="InterPro" id="IPR011324">
    <property type="entry name" value="Cytotoxic_necrot_fac-like_cat"/>
</dbReference>
<dbReference type="CDD" id="cd16833">
    <property type="entry name" value="YfiH"/>
    <property type="match status" value="1"/>
</dbReference>
<dbReference type="NCBIfam" id="TIGR00726">
    <property type="entry name" value="peptidoglycan editing factor PgeF"/>
    <property type="match status" value="1"/>
</dbReference>
<dbReference type="GO" id="GO:0005507">
    <property type="term" value="F:copper ion binding"/>
    <property type="evidence" value="ECO:0007669"/>
    <property type="project" value="TreeGrafter"/>
</dbReference>
<comment type="catalytic activity">
    <reaction evidence="8">
        <text>adenosine + phosphate = alpha-D-ribose 1-phosphate + adenine</text>
        <dbReference type="Rhea" id="RHEA:27642"/>
        <dbReference type="ChEBI" id="CHEBI:16335"/>
        <dbReference type="ChEBI" id="CHEBI:16708"/>
        <dbReference type="ChEBI" id="CHEBI:43474"/>
        <dbReference type="ChEBI" id="CHEBI:57720"/>
        <dbReference type="EC" id="2.4.2.1"/>
    </reaction>
    <physiologicalReaction direction="left-to-right" evidence="8">
        <dbReference type="Rhea" id="RHEA:27643"/>
    </physiologicalReaction>
</comment>
<keyword evidence="4" id="KW-0479">Metal-binding</keyword>
<reference evidence="11 12" key="1">
    <citation type="submission" date="2016-06" db="EMBL/GenBank/DDBJ databases">
        <authorList>
            <person name="Kjaerup R.B."/>
            <person name="Dalgaard T.S."/>
            <person name="Juul-Madsen H.R."/>
        </authorList>
    </citation>
    <scope>NUCLEOTIDE SEQUENCE [LARGE SCALE GENOMIC DNA]</scope>
    <source>
        <strain evidence="11 12">DSM 16361</strain>
    </source>
</reference>